<dbReference type="AlphaFoldDB" id="X1SR98"/>
<reference evidence="1" key="1">
    <citation type="journal article" date="2014" name="Front. Microbiol.">
        <title>High frequency of phylogenetically diverse reductive dehalogenase-homologous genes in deep subseafloor sedimentary metagenomes.</title>
        <authorList>
            <person name="Kawai M."/>
            <person name="Futagami T."/>
            <person name="Toyoda A."/>
            <person name="Takaki Y."/>
            <person name="Nishi S."/>
            <person name="Hori S."/>
            <person name="Arai W."/>
            <person name="Tsubouchi T."/>
            <person name="Morono Y."/>
            <person name="Uchiyama I."/>
            <person name="Ito T."/>
            <person name="Fujiyama A."/>
            <person name="Inagaki F."/>
            <person name="Takami H."/>
        </authorList>
    </citation>
    <scope>NUCLEOTIDE SEQUENCE</scope>
    <source>
        <strain evidence="1">Expedition CK06-06</strain>
    </source>
</reference>
<organism evidence="1">
    <name type="scientific">marine sediment metagenome</name>
    <dbReference type="NCBI Taxonomy" id="412755"/>
    <lineage>
        <taxon>unclassified sequences</taxon>
        <taxon>metagenomes</taxon>
        <taxon>ecological metagenomes</taxon>
    </lineage>
</organism>
<protein>
    <submittedName>
        <fullName evidence="1">Uncharacterized protein</fullName>
    </submittedName>
</protein>
<evidence type="ECO:0000313" key="1">
    <source>
        <dbReference type="EMBL" id="GAI95592.1"/>
    </source>
</evidence>
<comment type="caution">
    <text evidence="1">The sequence shown here is derived from an EMBL/GenBank/DDBJ whole genome shotgun (WGS) entry which is preliminary data.</text>
</comment>
<proteinExistence type="predicted"/>
<feature type="non-terminal residue" evidence="1">
    <location>
        <position position="128"/>
    </location>
</feature>
<gene>
    <name evidence="1" type="ORF">S12H4_40750</name>
</gene>
<accession>X1SR98</accession>
<sequence length="128" mass="13688">MPVGHSWNLMEWARALGIRRADQPDVSHIVQPVSIVGDHSGFTSQILPPMAWLGGIRTAVAAVFSTFQLTSRAPGGTYVRILEAHVGAAKTSQWRIGPTVTTLANVVANLEKYDFGGSPTQSICVMGT</sequence>
<dbReference type="EMBL" id="BARW01024762">
    <property type="protein sequence ID" value="GAI95592.1"/>
    <property type="molecule type" value="Genomic_DNA"/>
</dbReference>
<name>X1SR98_9ZZZZ</name>